<dbReference type="GO" id="GO:0006310">
    <property type="term" value="P:DNA recombination"/>
    <property type="evidence" value="ECO:0007669"/>
    <property type="project" value="UniProtKB-KW"/>
</dbReference>
<reference evidence="4 5" key="1">
    <citation type="journal article" date="2017" name="Genome Biol. Evol.">
        <title>Phytophthora megakarya and P. palmivora, closely related causal agents of cacao black pod rot, underwent increases in genome sizes and gene numbers by different mechanisms.</title>
        <authorList>
            <person name="Ali S.S."/>
            <person name="Shao J."/>
            <person name="Lary D.J."/>
            <person name="Kronmiller B."/>
            <person name="Shen D."/>
            <person name="Strem M.D."/>
            <person name="Amoako-Attah I."/>
            <person name="Akrofi A.Y."/>
            <person name="Begoude B.A."/>
            <person name="Ten Hoopen G.M."/>
            <person name="Coulibaly K."/>
            <person name="Kebe B.I."/>
            <person name="Melnick R.L."/>
            <person name="Guiltinan M.J."/>
            <person name="Tyler B.M."/>
            <person name="Meinhardt L.W."/>
            <person name="Bailey B.A."/>
        </authorList>
    </citation>
    <scope>NUCLEOTIDE SEQUENCE [LARGE SCALE GENOMIC DNA]</scope>
    <source>
        <strain evidence="5">sbr112.9</strain>
    </source>
</reference>
<accession>A0A2P4YKS7</accession>
<comment type="catalytic activity">
    <reaction evidence="1">
        <text>ATP + H2O = ADP + phosphate + H(+)</text>
        <dbReference type="Rhea" id="RHEA:13065"/>
        <dbReference type="ChEBI" id="CHEBI:15377"/>
        <dbReference type="ChEBI" id="CHEBI:15378"/>
        <dbReference type="ChEBI" id="CHEBI:30616"/>
        <dbReference type="ChEBI" id="CHEBI:43474"/>
        <dbReference type="ChEBI" id="CHEBI:456216"/>
        <dbReference type="EC" id="5.6.2.3"/>
    </reaction>
</comment>
<dbReference type="GO" id="GO:0006281">
    <property type="term" value="P:DNA repair"/>
    <property type="evidence" value="ECO:0007669"/>
    <property type="project" value="UniProtKB-KW"/>
</dbReference>
<keyword evidence="1" id="KW-0547">Nucleotide-binding</keyword>
<dbReference type="GO" id="GO:0000723">
    <property type="term" value="P:telomere maintenance"/>
    <property type="evidence" value="ECO:0007669"/>
    <property type="project" value="InterPro"/>
</dbReference>
<comment type="similarity">
    <text evidence="1">Belongs to the helicase family.</text>
</comment>
<sequence length="621" mass="68998">MSLGDLQDWVKDSATDETELSTSGCPRNEHPADVIEIIQCALESTHEWSPPTEQQDCPPLALHPYPSINDVSTAFTLNRRQHVAFSLIATALLRRFQQQERANTDESADYRSSDFESRLRDDQLIMFLGGAGGTGKSRVIDAVDAFCSGWHRSNATVKAALTGKAATLIGGRTLAKKKFSPLDLLIIDEISMMSKAEWLKLDKLLRRYMQIENVPFGGVHIVLVGDFLQMPPVKSDAIYLDPIGKTKPSTVDVGGFELWRKVKTVVVLDESVRFRNDPEWGEGCRNARLGNWTQTFIDMINARVIQDTHDDHNTRSLLEKVGASTVFVTPENTTRLKINTAFMTKTADLLPDGVHPIRVIANYKGALNGLSRSDLSYVLSLPDNRFGRMAPYLDLVYGMPIQLTQNVATVKGVANGTIGKLEYVHFSVDTQFRLVRDGATSTVVELPSQPPDYAIVRVPRPNASPIRPGLDPDLFPVFYATQAYTTTTIKLSPAPDGQPRYVKLRPQQFPFVCAVGSTVYKVQGETLQSLVVMDWKSTHGIVNKPQQTYLLVSRITSRNGLIALAPMTAKLVEWSKPPEHALREEERLNDLSNATLARFHLPVTANVTDHCLSSTMNEPTR</sequence>
<dbReference type="Gene3D" id="3.40.50.300">
    <property type="entry name" value="P-loop containing nucleotide triphosphate hydrolases"/>
    <property type="match status" value="1"/>
</dbReference>
<dbReference type="InterPro" id="IPR027417">
    <property type="entry name" value="P-loop_NTPase"/>
</dbReference>
<feature type="domain" description="DNA helicase Pif1-like DEAD-box helicase" evidence="3">
    <location>
        <begin position="181"/>
        <end position="277"/>
    </location>
</feature>
<dbReference type="PANTHER" id="PTHR47642:SF6">
    <property type="entry name" value="ATP-DEPENDENT DNA HELICASE"/>
    <property type="match status" value="1"/>
</dbReference>
<name>A0A2P4YKS7_9STRA</name>
<organism evidence="4 5">
    <name type="scientific">Phytophthora palmivora</name>
    <dbReference type="NCBI Taxonomy" id="4796"/>
    <lineage>
        <taxon>Eukaryota</taxon>
        <taxon>Sar</taxon>
        <taxon>Stramenopiles</taxon>
        <taxon>Oomycota</taxon>
        <taxon>Peronosporomycetes</taxon>
        <taxon>Peronosporales</taxon>
        <taxon>Peronosporaceae</taxon>
        <taxon>Phytophthora</taxon>
    </lineage>
</organism>
<dbReference type="GO" id="GO:0005524">
    <property type="term" value="F:ATP binding"/>
    <property type="evidence" value="ECO:0007669"/>
    <property type="project" value="UniProtKB-KW"/>
</dbReference>
<dbReference type="InterPro" id="IPR051055">
    <property type="entry name" value="PIF1_helicase"/>
</dbReference>
<keyword evidence="1" id="KW-0378">Hydrolase</keyword>
<gene>
    <name evidence="4" type="ORF">PHPALM_4070</name>
</gene>
<evidence type="ECO:0000313" key="4">
    <source>
        <dbReference type="EMBL" id="POM78401.1"/>
    </source>
</evidence>
<protein>
    <recommendedName>
        <fullName evidence="1">ATP-dependent DNA helicase</fullName>
        <ecNumber evidence="1">5.6.2.3</ecNumber>
    </recommendedName>
</protein>
<comment type="caution">
    <text evidence="4">The sequence shown here is derived from an EMBL/GenBank/DDBJ whole genome shotgun (WGS) entry which is preliminary data.</text>
</comment>
<dbReference type="EC" id="5.6.2.3" evidence="1"/>
<dbReference type="GO" id="GO:0016887">
    <property type="term" value="F:ATP hydrolysis activity"/>
    <property type="evidence" value="ECO:0007669"/>
    <property type="project" value="RHEA"/>
</dbReference>
<dbReference type="Proteomes" id="UP000237271">
    <property type="component" value="Unassembled WGS sequence"/>
</dbReference>
<dbReference type="GO" id="GO:0043139">
    <property type="term" value="F:5'-3' DNA helicase activity"/>
    <property type="evidence" value="ECO:0007669"/>
    <property type="project" value="UniProtKB-EC"/>
</dbReference>
<keyword evidence="1" id="KW-0227">DNA damage</keyword>
<evidence type="ECO:0000259" key="3">
    <source>
        <dbReference type="Pfam" id="PF05970"/>
    </source>
</evidence>
<keyword evidence="1" id="KW-0233">DNA recombination</keyword>
<evidence type="ECO:0000256" key="1">
    <source>
        <dbReference type="RuleBase" id="RU363044"/>
    </source>
</evidence>
<keyword evidence="1" id="KW-0067">ATP-binding</keyword>
<dbReference type="AlphaFoldDB" id="A0A2P4YKS7"/>
<keyword evidence="1" id="KW-0347">Helicase</keyword>
<dbReference type="EMBL" id="NCKW01002022">
    <property type="protein sequence ID" value="POM78401.1"/>
    <property type="molecule type" value="Genomic_DNA"/>
</dbReference>
<dbReference type="SUPFAM" id="SSF52540">
    <property type="entry name" value="P-loop containing nucleoside triphosphate hydrolases"/>
    <property type="match status" value="2"/>
</dbReference>
<dbReference type="InterPro" id="IPR010285">
    <property type="entry name" value="DNA_helicase_pif1-like_DEAD"/>
</dbReference>
<keyword evidence="5" id="KW-1185">Reference proteome</keyword>
<evidence type="ECO:0000256" key="2">
    <source>
        <dbReference type="SAM" id="MobiDB-lite"/>
    </source>
</evidence>
<keyword evidence="1" id="KW-0234">DNA repair</keyword>
<proteinExistence type="inferred from homology"/>
<feature type="region of interest" description="Disordered" evidence="2">
    <location>
        <begin position="1"/>
        <end position="29"/>
    </location>
</feature>
<dbReference type="OrthoDB" id="129520at2759"/>
<evidence type="ECO:0000313" key="5">
    <source>
        <dbReference type="Proteomes" id="UP000237271"/>
    </source>
</evidence>
<dbReference type="PANTHER" id="PTHR47642">
    <property type="entry name" value="ATP-DEPENDENT DNA HELICASE"/>
    <property type="match status" value="1"/>
</dbReference>
<dbReference type="Pfam" id="PF05970">
    <property type="entry name" value="PIF1"/>
    <property type="match status" value="1"/>
</dbReference>
<comment type="cofactor">
    <cofactor evidence="1">
        <name>Mg(2+)</name>
        <dbReference type="ChEBI" id="CHEBI:18420"/>
    </cofactor>
</comment>